<sequence>MACLGSALSEYGASEILNTEQGAALQRIVLNNRMTITMRQKNPLWSIRTRQ</sequence>
<dbReference type="RefSeq" id="WP_226762531.1">
    <property type="nucleotide sequence ID" value="NZ_JAJAWG010000001.1"/>
</dbReference>
<protein>
    <submittedName>
        <fullName evidence="1">Uncharacterized protein</fullName>
    </submittedName>
</protein>
<organism evidence="1 2">
    <name type="scientific">Deefgea salmonis</name>
    <dbReference type="NCBI Taxonomy" id="2875502"/>
    <lineage>
        <taxon>Bacteria</taxon>
        <taxon>Pseudomonadati</taxon>
        <taxon>Pseudomonadota</taxon>
        <taxon>Betaproteobacteria</taxon>
        <taxon>Neisseriales</taxon>
        <taxon>Chitinibacteraceae</taxon>
        <taxon>Deefgea</taxon>
    </lineage>
</organism>
<dbReference type="Proteomes" id="UP001198034">
    <property type="component" value="Unassembled WGS sequence"/>
</dbReference>
<reference evidence="1 2" key="1">
    <citation type="submission" date="2021-10" db="EMBL/GenBank/DDBJ databases">
        <authorList>
            <person name="Chen M."/>
        </authorList>
    </citation>
    <scope>NUCLEOTIDE SEQUENCE [LARGE SCALE GENOMIC DNA]</scope>
    <source>
        <strain evidence="1 2">H3-26</strain>
    </source>
</reference>
<accession>A0ABS8BGF5</accession>
<evidence type="ECO:0000313" key="2">
    <source>
        <dbReference type="Proteomes" id="UP001198034"/>
    </source>
</evidence>
<name>A0ABS8BGF5_9NEIS</name>
<keyword evidence="2" id="KW-1185">Reference proteome</keyword>
<gene>
    <name evidence="1" type="ORF">LG219_00150</name>
</gene>
<dbReference type="EMBL" id="JAJAWG010000001">
    <property type="protein sequence ID" value="MCB5194699.1"/>
    <property type="molecule type" value="Genomic_DNA"/>
</dbReference>
<proteinExistence type="predicted"/>
<evidence type="ECO:0000313" key="1">
    <source>
        <dbReference type="EMBL" id="MCB5194699.1"/>
    </source>
</evidence>
<comment type="caution">
    <text evidence="1">The sequence shown here is derived from an EMBL/GenBank/DDBJ whole genome shotgun (WGS) entry which is preliminary data.</text>
</comment>